<sequence length="257" mass="29787">KKKKMDLSKFKILCDFGGKAYGFIRCREPKVIDLKRFKALEGKHLISEEEREKFWPGAKEFLAYEIRDLFPFERVRRIRKPAAGTSIREVVFKRKEFDPRVTAKELKALSDKDLISLHGQVHTFWEERGSRPNDELVINCHLLIVGEMKRRGLEHRIQDGLDAAAAKLMGLRIDEDYVYLDDLREIYGSGFTLKEPFLAAIGSTVVSGRGKDLDIWVNLNMGKGASEKLLKDLEFRLRSFLNENLNKRIHLVPDPER</sequence>
<gene>
    <name evidence="1" type="ORF">S03H2_52018</name>
</gene>
<dbReference type="AlphaFoldDB" id="X1I1E8"/>
<protein>
    <submittedName>
        <fullName evidence="1">Uncharacterized protein</fullName>
    </submittedName>
</protein>
<organism evidence="1">
    <name type="scientific">marine sediment metagenome</name>
    <dbReference type="NCBI Taxonomy" id="412755"/>
    <lineage>
        <taxon>unclassified sequences</taxon>
        <taxon>metagenomes</taxon>
        <taxon>ecological metagenomes</taxon>
    </lineage>
</organism>
<reference evidence="1" key="1">
    <citation type="journal article" date="2014" name="Front. Microbiol.">
        <title>High frequency of phylogenetically diverse reductive dehalogenase-homologous genes in deep subseafloor sedimentary metagenomes.</title>
        <authorList>
            <person name="Kawai M."/>
            <person name="Futagami T."/>
            <person name="Toyoda A."/>
            <person name="Takaki Y."/>
            <person name="Nishi S."/>
            <person name="Hori S."/>
            <person name="Arai W."/>
            <person name="Tsubouchi T."/>
            <person name="Morono Y."/>
            <person name="Uchiyama I."/>
            <person name="Ito T."/>
            <person name="Fujiyama A."/>
            <person name="Inagaki F."/>
            <person name="Takami H."/>
        </authorList>
    </citation>
    <scope>NUCLEOTIDE SEQUENCE</scope>
    <source>
        <strain evidence="1">Expedition CK06-06</strain>
    </source>
</reference>
<evidence type="ECO:0000313" key="1">
    <source>
        <dbReference type="EMBL" id="GAH63135.1"/>
    </source>
</evidence>
<dbReference type="EMBL" id="BARU01033035">
    <property type="protein sequence ID" value="GAH63135.1"/>
    <property type="molecule type" value="Genomic_DNA"/>
</dbReference>
<accession>X1I1E8</accession>
<feature type="non-terminal residue" evidence="1">
    <location>
        <position position="1"/>
    </location>
</feature>
<name>X1I1E8_9ZZZZ</name>
<comment type="caution">
    <text evidence="1">The sequence shown here is derived from an EMBL/GenBank/DDBJ whole genome shotgun (WGS) entry which is preliminary data.</text>
</comment>
<proteinExistence type="predicted"/>